<evidence type="ECO:0000256" key="1">
    <source>
        <dbReference type="PROSITE-ProRule" id="PRU00182"/>
    </source>
</evidence>
<sequence length="76" mass="8621">MQRLLDDTPVRLDGRRITKPATPVRVGQVVTLPFHGAVKVFQIRSLPHRRGPVAEAKTHIRELVENANHSHQEEGR</sequence>
<dbReference type="RefSeq" id="WP_218633927.1">
    <property type="nucleotide sequence ID" value="NZ_JAHVAH010000001.1"/>
</dbReference>
<keyword evidence="1" id="KW-0694">RNA-binding</keyword>
<organism evidence="2 3">
    <name type="scientific">Sphingomicrobium clamense</name>
    <dbReference type="NCBI Taxonomy" id="2851013"/>
    <lineage>
        <taxon>Bacteria</taxon>
        <taxon>Pseudomonadati</taxon>
        <taxon>Pseudomonadota</taxon>
        <taxon>Alphaproteobacteria</taxon>
        <taxon>Sphingomonadales</taxon>
        <taxon>Sphingomonadaceae</taxon>
        <taxon>Sphingomicrobium</taxon>
    </lineage>
</organism>
<name>A0ABS6V3B8_9SPHN</name>
<reference evidence="2 3" key="1">
    <citation type="submission" date="2021-07" db="EMBL/GenBank/DDBJ databases">
        <title>The draft genome sequence of Sphingomicrobium sp. B8.</title>
        <authorList>
            <person name="Mu L."/>
        </authorList>
    </citation>
    <scope>NUCLEOTIDE SEQUENCE [LARGE SCALE GENOMIC DNA]</scope>
    <source>
        <strain evidence="2 3">B8</strain>
    </source>
</reference>
<evidence type="ECO:0000313" key="2">
    <source>
        <dbReference type="EMBL" id="MBW0144045.1"/>
    </source>
</evidence>
<dbReference type="EMBL" id="JAHVAH010000001">
    <property type="protein sequence ID" value="MBW0144045.1"/>
    <property type="molecule type" value="Genomic_DNA"/>
</dbReference>
<proteinExistence type="predicted"/>
<accession>A0ABS6V3B8</accession>
<keyword evidence="3" id="KW-1185">Reference proteome</keyword>
<dbReference type="Proteomes" id="UP000698028">
    <property type="component" value="Unassembled WGS sequence"/>
</dbReference>
<protein>
    <submittedName>
        <fullName evidence="2">RNA-binding S4 domain-containing protein</fullName>
    </submittedName>
</protein>
<dbReference type="PROSITE" id="PS50889">
    <property type="entry name" value="S4"/>
    <property type="match status" value="1"/>
</dbReference>
<comment type="caution">
    <text evidence="2">The sequence shown here is derived from an EMBL/GenBank/DDBJ whole genome shotgun (WGS) entry which is preliminary data.</text>
</comment>
<evidence type="ECO:0000313" key="3">
    <source>
        <dbReference type="Proteomes" id="UP000698028"/>
    </source>
</evidence>
<gene>
    <name evidence="2" type="ORF">KTQ36_01885</name>
</gene>